<name>A0A9P4TUC8_9PEZI</name>
<accession>A0A9P4TUC8</accession>
<evidence type="ECO:0000256" key="2">
    <source>
        <dbReference type="SAM" id="Phobius"/>
    </source>
</evidence>
<protein>
    <submittedName>
        <fullName evidence="4">Uncharacterized protein</fullName>
    </submittedName>
</protein>
<keyword evidence="5" id="KW-1185">Reference proteome</keyword>
<evidence type="ECO:0000313" key="4">
    <source>
        <dbReference type="EMBL" id="KAF2424521.1"/>
    </source>
</evidence>
<keyword evidence="3" id="KW-0732">Signal</keyword>
<feature type="chain" id="PRO_5040369802" evidence="3">
    <location>
        <begin position="25"/>
        <end position="317"/>
    </location>
</feature>
<comment type="caution">
    <text evidence="4">The sequence shown here is derived from an EMBL/GenBank/DDBJ whole genome shotgun (WGS) entry which is preliminary data.</text>
</comment>
<dbReference type="PANTHER" id="PTHR40368:SF1">
    <property type="entry name" value="YALI0F14399P"/>
    <property type="match status" value="1"/>
</dbReference>
<sequence length="317" mass="33936">MMPQSSAVFAATVSFFLSLHGALAESAPEGKPWSNGDLIPITCLNRTIDTGEHITDSHGNLQYIPFPTCAETNTPLALLYSQSKTQNCTINLTDPLFHLLEFYIHNDAPLTCRIPSLPSSISTKDLSGQDKAGVMGSESVAYTPLVMALSGTLQLSHLHVANELNLLIHTSTDPPTTTSTKDTPPKSKAAKGKIDSASAYSISPTTRNTKIIIGDNLTLTFHIRWYPSSFLPLTSSHHGFWSTLSYCIFAAGASAAICIAYFRGVELPRRLKFHGRDAMNGGLPKYNGYGYFPGGGASPGVGNGYGGYGFPGTGKRD</sequence>
<gene>
    <name evidence="4" type="ORF">EJ08DRAFT_737085</name>
</gene>
<feature type="compositionally biased region" description="Low complexity" evidence="1">
    <location>
        <begin position="171"/>
        <end position="182"/>
    </location>
</feature>
<evidence type="ECO:0000256" key="1">
    <source>
        <dbReference type="SAM" id="MobiDB-lite"/>
    </source>
</evidence>
<dbReference type="AlphaFoldDB" id="A0A9P4TUC8"/>
<dbReference type="EMBL" id="MU007074">
    <property type="protein sequence ID" value="KAF2424521.1"/>
    <property type="molecule type" value="Genomic_DNA"/>
</dbReference>
<organism evidence="4 5">
    <name type="scientific">Tothia fuscella</name>
    <dbReference type="NCBI Taxonomy" id="1048955"/>
    <lineage>
        <taxon>Eukaryota</taxon>
        <taxon>Fungi</taxon>
        <taxon>Dikarya</taxon>
        <taxon>Ascomycota</taxon>
        <taxon>Pezizomycotina</taxon>
        <taxon>Dothideomycetes</taxon>
        <taxon>Pleosporomycetidae</taxon>
        <taxon>Venturiales</taxon>
        <taxon>Cylindrosympodiaceae</taxon>
        <taxon>Tothia</taxon>
    </lineage>
</organism>
<reference evidence="4" key="1">
    <citation type="journal article" date="2020" name="Stud. Mycol.">
        <title>101 Dothideomycetes genomes: a test case for predicting lifestyles and emergence of pathogens.</title>
        <authorList>
            <person name="Haridas S."/>
            <person name="Albert R."/>
            <person name="Binder M."/>
            <person name="Bloem J."/>
            <person name="Labutti K."/>
            <person name="Salamov A."/>
            <person name="Andreopoulos B."/>
            <person name="Baker S."/>
            <person name="Barry K."/>
            <person name="Bills G."/>
            <person name="Bluhm B."/>
            <person name="Cannon C."/>
            <person name="Castanera R."/>
            <person name="Culley D."/>
            <person name="Daum C."/>
            <person name="Ezra D."/>
            <person name="Gonzalez J."/>
            <person name="Henrissat B."/>
            <person name="Kuo A."/>
            <person name="Liang C."/>
            <person name="Lipzen A."/>
            <person name="Lutzoni F."/>
            <person name="Magnuson J."/>
            <person name="Mondo S."/>
            <person name="Nolan M."/>
            <person name="Ohm R."/>
            <person name="Pangilinan J."/>
            <person name="Park H.-J."/>
            <person name="Ramirez L."/>
            <person name="Alfaro M."/>
            <person name="Sun H."/>
            <person name="Tritt A."/>
            <person name="Yoshinaga Y."/>
            <person name="Zwiers L.-H."/>
            <person name="Turgeon B."/>
            <person name="Goodwin S."/>
            <person name="Spatafora J."/>
            <person name="Crous P."/>
            <person name="Grigoriev I."/>
        </authorList>
    </citation>
    <scope>NUCLEOTIDE SEQUENCE</scope>
    <source>
        <strain evidence="4">CBS 130266</strain>
    </source>
</reference>
<dbReference type="PANTHER" id="PTHR40368">
    <property type="entry name" value="YALI0F14399P"/>
    <property type="match status" value="1"/>
</dbReference>
<feature type="signal peptide" evidence="3">
    <location>
        <begin position="1"/>
        <end position="24"/>
    </location>
</feature>
<keyword evidence="2" id="KW-1133">Transmembrane helix</keyword>
<feature type="region of interest" description="Disordered" evidence="1">
    <location>
        <begin position="171"/>
        <end position="192"/>
    </location>
</feature>
<dbReference type="Proteomes" id="UP000800235">
    <property type="component" value="Unassembled WGS sequence"/>
</dbReference>
<feature type="transmembrane region" description="Helical" evidence="2">
    <location>
        <begin position="239"/>
        <end position="262"/>
    </location>
</feature>
<keyword evidence="2" id="KW-0472">Membrane</keyword>
<evidence type="ECO:0000313" key="5">
    <source>
        <dbReference type="Proteomes" id="UP000800235"/>
    </source>
</evidence>
<proteinExistence type="predicted"/>
<keyword evidence="2" id="KW-0812">Transmembrane</keyword>
<dbReference type="OrthoDB" id="18530at2759"/>
<evidence type="ECO:0000256" key="3">
    <source>
        <dbReference type="SAM" id="SignalP"/>
    </source>
</evidence>